<dbReference type="PRINTS" id="PR00050">
    <property type="entry name" value="COLDSHOCK"/>
</dbReference>
<dbReference type="InterPro" id="IPR052069">
    <property type="entry name" value="Ca-reg_mRNA-binding_domain"/>
</dbReference>
<protein>
    <submittedName>
        <fullName evidence="4">Cold shock domain-containing protein</fullName>
    </submittedName>
</protein>
<dbReference type="SUPFAM" id="SSF50249">
    <property type="entry name" value="Nucleic acid-binding proteins"/>
    <property type="match status" value="1"/>
</dbReference>
<sequence>MDLGRVIRFDQVKGYGFIAPESGDEDIFLHVNDLLDDKHLIKPGISVMFEVEEGDRGLKASAVRIAEDRHAPAARPARSGNYTKAQNSDEEFSEELCEVISQEKYLQEITEVLLTVDPSLTGKQILAARSALAEIGRKYGWVED</sequence>
<dbReference type="PROSITE" id="PS51857">
    <property type="entry name" value="CSD_2"/>
    <property type="match status" value="1"/>
</dbReference>
<reference evidence="5" key="1">
    <citation type="submission" date="2018-07" db="EMBL/GenBank/DDBJ databases">
        <authorList>
            <person name="Zhao J."/>
        </authorList>
    </citation>
    <scope>NUCLEOTIDE SEQUENCE [LARGE SCALE GENOMIC DNA]</scope>
    <source>
        <strain evidence="5">GSSD-12</strain>
    </source>
</reference>
<dbReference type="KEGG" id="spad:DVK44_02130"/>
<dbReference type="Pfam" id="PF00313">
    <property type="entry name" value="CSD"/>
    <property type="match status" value="1"/>
</dbReference>
<dbReference type="EMBL" id="CP031194">
    <property type="protein sequence ID" value="AXG76673.1"/>
    <property type="molecule type" value="Genomic_DNA"/>
</dbReference>
<dbReference type="PANTHER" id="PTHR12962:SF1">
    <property type="entry name" value="COLD SHOCK DOMAIN-CONTAINING PROTEIN CG9705"/>
    <property type="match status" value="1"/>
</dbReference>
<evidence type="ECO:0000256" key="1">
    <source>
        <dbReference type="ARBA" id="ARBA00022553"/>
    </source>
</evidence>
<dbReference type="InterPro" id="IPR012340">
    <property type="entry name" value="NA-bd_OB-fold"/>
</dbReference>
<evidence type="ECO:0000313" key="5">
    <source>
        <dbReference type="Proteomes" id="UP000253868"/>
    </source>
</evidence>
<feature type="domain" description="CSD" evidence="3">
    <location>
        <begin position="1"/>
        <end position="65"/>
    </location>
</feature>
<dbReference type="GO" id="GO:0003730">
    <property type="term" value="F:mRNA 3'-UTR binding"/>
    <property type="evidence" value="ECO:0007669"/>
    <property type="project" value="TreeGrafter"/>
</dbReference>
<dbReference type="RefSeq" id="WP_114658052.1">
    <property type="nucleotide sequence ID" value="NZ_CP031194.1"/>
</dbReference>
<dbReference type="OrthoDB" id="4382049at2"/>
<dbReference type="InterPro" id="IPR011129">
    <property type="entry name" value="CSD"/>
</dbReference>
<dbReference type="GO" id="GO:0005737">
    <property type="term" value="C:cytoplasm"/>
    <property type="evidence" value="ECO:0007669"/>
    <property type="project" value="TreeGrafter"/>
</dbReference>
<proteinExistence type="predicted"/>
<evidence type="ECO:0000256" key="2">
    <source>
        <dbReference type="SAM" id="MobiDB-lite"/>
    </source>
</evidence>
<dbReference type="AlphaFoldDB" id="A0A345HIZ9"/>
<keyword evidence="1" id="KW-0597">Phosphoprotein</keyword>
<name>A0A345HIZ9_9ACTN</name>
<evidence type="ECO:0000313" key="4">
    <source>
        <dbReference type="EMBL" id="AXG76673.1"/>
    </source>
</evidence>
<dbReference type="SMART" id="SM00357">
    <property type="entry name" value="CSP"/>
    <property type="match status" value="1"/>
</dbReference>
<dbReference type="Proteomes" id="UP000253868">
    <property type="component" value="Chromosome"/>
</dbReference>
<dbReference type="PANTHER" id="PTHR12962">
    <property type="entry name" value="CALCIUM-REGULATED HEAT STABLE PROTEIN CRHSP-24-RELATED"/>
    <property type="match status" value="1"/>
</dbReference>
<feature type="region of interest" description="Disordered" evidence="2">
    <location>
        <begin position="69"/>
        <end position="89"/>
    </location>
</feature>
<dbReference type="InterPro" id="IPR002059">
    <property type="entry name" value="CSP_DNA-bd"/>
</dbReference>
<dbReference type="GO" id="GO:0043488">
    <property type="term" value="P:regulation of mRNA stability"/>
    <property type="evidence" value="ECO:0007669"/>
    <property type="project" value="TreeGrafter"/>
</dbReference>
<keyword evidence="5" id="KW-1185">Reference proteome</keyword>
<organism evidence="4 5">
    <name type="scientific">Streptomyces paludis</name>
    <dbReference type="NCBI Taxonomy" id="2282738"/>
    <lineage>
        <taxon>Bacteria</taxon>
        <taxon>Bacillati</taxon>
        <taxon>Actinomycetota</taxon>
        <taxon>Actinomycetes</taxon>
        <taxon>Kitasatosporales</taxon>
        <taxon>Streptomycetaceae</taxon>
        <taxon>Streptomyces</taxon>
    </lineage>
</organism>
<dbReference type="Gene3D" id="2.40.50.140">
    <property type="entry name" value="Nucleic acid-binding proteins"/>
    <property type="match status" value="1"/>
</dbReference>
<evidence type="ECO:0000259" key="3">
    <source>
        <dbReference type="PROSITE" id="PS51857"/>
    </source>
</evidence>
<gene>
    <name evidence="4" type="ORF">DVK44_02130</name>
</gene>
<accession>A0A345HIZ9</accession>